<feature type="region of interest" description="Disordered" evidence="1">
    <location>
        <begin position="1"/>
        <end position="42"/>
    </location>
</feature>
<reference evidence="2 3" key="1">
    <citation type="submission" date="2015-01" db="EMBL/GenBank/DDBJ databases">
        <title>The Genome Sequence of Exophiala mesophila CBS40295.</title>
        <authorList>
            <consortium name="The Broad Institute Genomics Platform"/>
            <person name="Cuomo C."/>
            <person name="de Hoog S."/>
            <person name="Gorbushina A."/>
            <person name="Stielow B."/>
            <person name="Teixiera M."/>
            <person name="Abouelleil A."/>
            <person name="Chapman S.B."/>
            <person name="Priest M."/>
            <person name="Young S.K."/>
            <person name="Wortman J."/>
            <person name="Nusbaum C."/>
            <person name="Birren B."/>
        </authorList>
    </citation>
    <scope>NUCLEOTIDE SEQUENCE [LARGE SCALE GENOMIC DNA]</scope>
    <source>
        <strain evidence="2 3">CBS 40295</strain>
    </source>
</reference>
<feature type="region of interest" description="Disordered" evidence="1">
    <location>
        <begin position="176"/>
        <end position="207"/>
    </location>
</feature>
<dbReference type="GeneID" id="27318167"/>
<dbReference type="HOGENOM" id="CLU_1272153_0_0_1"/>
<feature type="compositionally biased region" description="Basic and acidic residues" evidence="1">
    <location>
        <begin position="188"/>
        <end position="199"/>
    </location>
</feature>
<feature type="compositionally biased region" description="Low complexity" evidence="1">
    <location>
        <begin position="1"/>
        <end position="21"/>
    </location>
</feature>
<feature type="compositionally biased region" description="Polar residues" evidence="1">
    <location>
        <begin position="29"/>
        <end position="42"/>
    </location>
</feature>
<name>A0A0D1ZPD2_EXOME</name>
<evidence type="ECO:0000313" key="3">
    <source>
        <dbReference type="Proteomes" id="UP000054302"/>
    </source>
</evidence>
<dbReference type="AlphaFoldDB" id="A0A0D1ZPD2"/>
<organism evidence="2 3">
    <name type="scientific">Exophiala mesophila</name>
    <name type="common">Black yeast-like fungus</name>
    <dbReference type="NCBI Taxonomy" id="212818"/>
    <lineage>
        <taxon>Eukaryota</taxon>
        <taxon>Fungi</taxon>
        <taxon>Dikarya</taxon>
        <taxon>Ascomycota</taxon>
        <taxon>Pezizomycotina</taxon>
        <taxon>Eurotiomycetes</taxon>
        <taxon>Chaetothyriomycetidae</taxon>
        <taxon>Chaetothyriales</taxon>
        <taxon>Herpotrichiellaceae</taxon>
        <taxon>Exophiala</taxon>
    </lineage>
</organism>
<dbReference type="EMBL" id="KN847520">
    <property type="protein sequence ID" value="KIV96452.1"/>
    <property type="molecule type" value="Genomic_DNA"/>
</dbReference>
<evidence type="ECO:0000256" key="1">
    <source>
        <dbReference type="SAM" id="MobiDB-lite"/>
    </source>
</evidence>
<accession>A0A0D1ZPD2</accession>
<sequence>MSRTESSSDLSLTSTRSSTRSNMRIDMPVQQTDFSTSSASQPRVQTPYVIASLPSPTQNPHKTSWSHAGAQHHIHIPTPHPVSATTSFLDKHVPMFSKHHHEFAFNHDARAARREARKSLQHTAIPEVDIEHLPGGSVSAALHAVTATAAAPALADSKIEDERAWQEIITKREAARLRSGSDGANWRRSLDTERSDSEAKSSPAVTP</sequence>
<proteinExistence type="predicted"/>
<dbReference type="OrthoDB" id="4121173at2759"/>
<dbReference type="RefSeq" id="XP_016228026.1">
    <property type="nucleotide sequence ID" value="XM_016364377.1"/>
</dbReference>
<evidence type="ECO:0000313" key="2">
    <source>
        <dbReference type="EMBL" id="KIV96452.1"/>
    </source>
</evidence>
<protein>
    <submittedName>
        <fullName evidence="2">Uncharacterized protein</fullName>
    </submittedName>
</protein>
<dbReference type="VEuPathDB" id="FungiDB:PV10_00322"/>
<keyword evidence="3" id="KW-1185">Reference proteome</keyword>
<dbReference type="Proteomes" id="UP000054302">
    <property type="component" value="Unassembled WGS sequence"/>
</dbReference>
<gene>
    <name evidence="2" type="ORF">PV10_00322</name>
</gene>